<protein>
    <submittedName>
        <fullName evidence="1">Uncharacterized protein</fullName>
    </submittedName>
</protein>
<comment type="caution">
    <text evidence="1">The sequence shown here is derived from an EMBL/GenBank/DDBJ whole genome shotgun (WGS) entry which is preliminary data.</text>
</comment>
<dbReference type="Proteomes" id="UP000648239">
    <property type="component" value="Unassembled WGS sequence"/>
</dbReference>
<evidence type="ECO:0000313" key="2">
    <source>
        <dbReference type="Proteomes" id="UP000648239"/>
    </source>
</evidence>
<dbReference type="EMBL" id="JACXWD010000122">
    <property type="protein sequence ID" value="MBD3869592.1"/>
    <property type="molecule type" value="Genomic_DNA"/>
</dbReference>
<proteinExistence type="predicted"/>
<accession>A0A8J6XVS1</accession>
<dbReference type="AlphaFoldDB" id="A0A8J6XVS1"/>
<sequence>MFPHHAMEDHRGMLWAGGTGWVCHIDLSVVDGRSSWTCEDLPGKHQMK</sequence>
<organism evidence="1 2">
    <name type="scientific">Candidatus Polarisedimenticola svalbardensis</name>
    <dbReference type="NCBI Taxonomy" id="2886004"/>
    <lineage>
        <taxon>Bacteria</taxon>
        <taxon>Pseudomonadati</taxon>
        <taxon>Acidobacteriota</taxon>
        <taxon>Candidatus Polarisedimenticolia</taxon>
        <taxon>Candidatus Polarisedimenticolales</taxon>
        <taxon>Candidatus Polarisedimenticolaceae</taxon>
        <taxon>Candidatus Polarisedimenticola</taxon>
    </lineage>
</organism>
<name>A0A8J6XVS1_9BACT</name>
<evidence type="ECO:0000313" key="1">
    <source>
        <dbReference type="EMBL" id="MBD3869592.1"/>
    </source>
</evidence>
<gene>
    <name evidence="1" type="ORF">IFK94_15840</name>
</gene>
<reference evidence="1 2" key="1">
    <citation type="submission" date="2020-08" db="EMBL/GenBank/DDBJ databases">
        <title>Acidobacteriota in marine sediments use diverse sulfur dissimilation pathways.</title>
        <authorList>
            <person name="Wasmund K."/>
        </authorList>
    </citation>
    <scope>NUCLEOTIDE SEQUENCE [LARGE SCALE GENOMIC DNA]</scope>
    <source>
        <strain evidence="1">MAG AM4</strain>
    </source>
</reference>